<evidence type="ECO:0000313" key="1">
    <source>
        <dbReference type="EMBL" id="PQO27619.1"/>
    </source>
</evidence>
<dbReference type="RefSeq" id="WP_105356563.1">
    <property type="nucleotide sequence ID" value="NZ_PUIA01000057.1"/>
</dbReference>
<name>A0A2S8F628_9BACT</name>
<proteinExistence type="predicted"/>
<gene>
    <name evidence="1" type="ORF">C5Y96_19015</name>
</gene>
<reference evidence="1 2" key="1">
    <citation type="submission" date="2018-02" db="EMBL/GenBank/DDBJ databases">
        <title>Comparative genomes isolates from brazilian mangrove.</title>
        <authorList>
            <person name="Araujo J.E."/>
            <person name="Taketani R.G."/>
            <person name="Silva M.C.P."/>
            <person name="Loureco M.V."/>
            <person name="Andreote F.D."/>
        </authorList>
    </citation>
    <scope>NUCLEOTIDE SEQUENCE [LARGE SCALE GENOMIC DNA]</scope>
    <source>
        <strain evidence="1 2">HEX-2 MGV</strain>
    </source>
</reference>
<evidence type="ECO:0000313" key="2">
    <source>
        <dbReference type="Proteomes" id="UP000240009"/>
    </source>
</evidence>
<dbReference type="AlphaFoldDB" id="A0A2S8F628"/>
<comment type="caution">
    <text evidence="1">The sequence shown here is derived from an EMBL/GenBank/DDBJ whole genome shotgun (WGS) entry which is preliminary data.</text>
</comment>
<accession>A0A2S8F628</accession>
<dbReference type="EMBL" id="PUIA01000057">
    <property type="protein sequence ID" value="PQO27619.1"/>
    <property type="molecule type" value="Genomic_DNA"/>
</dbReference>
<protein>
    <submittedName>
        <fullName evidence="1">Uncharacterized protein</fullName>
    </submittedName>
</protein>
<sequence>MSESEIGPKGPELETGWYAVSVNHLYGYKHYENDEPEYTYFQFEPVAKAGHSIYIYRNGPEESSAK</sequence>
<organism evidence="1 2">
    <name type="scientific">Blastopirellula marina</name>
    <dbReference type="NCBI Taxonomy" id="124"/>
    <lineage>
        <taxon>Bacteria</taxon>
        <taxon>Pseudomonadati</taxon>
        <taxon>Planctomycetota</taxon>
        <taxon>Planctomycetia</taxon>
        <taxon>Pirellulales</taxon>
        <taxon>Pirellulaceae</taxon>
        <taxon>Blastopirellula</taxon>
    </lineage>
</organism>
<dbReference type="Proteomes" id="UP000240009">
    <property type="component" value="Unassembled WGS sequence"/>
</dbReference>
<dbReference type="OrthoDB" id="224989at2"/>